<feature type="compositionally biased region" description="Polar residues" evidence="3">
    <location>
        <begin position="228"/>
        <end position="240"/>
    </location>
</feature>
<evidence type="ECO:0000256" key="4">
    <source>
        <dbReference type="SAM" id="Phobius"/>
    </source>
</evidence>
<evidence type="ECO:0000313" key="6">
    <source>
        <dbReference type="EMBL" id="KAK9889906.1"/>
    </source>
</evidence>
<keyword evidence="4" id="KW-1133">Transmembrane helix</keyword>
<accession>A0AAW1VC95</accession>
<feature type="region of interest" description="Disordered" evidence="3">
    <location>
        <begin position="210"/>
        <end position="240"/>
    </location>
</feature>
<dbReference type="PANTHER" id="PTHR24369:SF193">
    <property type="entry name" value="LEUCINE RICH REPEAT CONTAINING 8 VRAC SUBUNIT C"/>
    <property type="match status" value="1"/>
</dbReference>
<feature type="compositionally biased region" description="Polar residues" evidence="3">
    <location>
        <begin position="450"/>
        <end position="464"/>
    </location>
</feature>
<evidence type="ECO:0000256" key="1">
    <source>
        <dbReference type="ARBA" id="ARBA00022614"/>
    </source>
</evidence>
<sequence length="519" mass="58254">MKLPVIVLFACLFNLGYSAVFDLCPKHCKCDFTENSLKAKCTSQKFLYKLTEKQANVIESLDLRNSSIKTIDTRLEKLQNLHHLDLSNNELTNIRYFPSLKKLEKLSLSNNQLKTISFSMLPTGITDLDISSNYIVDLPKDWHLLHNLRAINLRGNPLNCDESAINKYVNLHQKVNITELVLCNSPKKLKGTTLQSLIVEALLNPMLGDQEETTENEEEVDNTEFLKYSTTPPDPSEQSVQADLFEGSGEEEGSGDSDKSEPSACIIDCSTFKPLTRENNTSPFLTIKEQVGILLEDLFGKEQEQTTLQSTPTTTEKTSTTVEVPVEKKENIPISELPKTTKKTEKLIVDNVDNKETENLERASMEVKSDTYTYYLIGVVIALMVLVAIFIIIKKKTAQGRPKRKRNSINENGICEEMKPLGKYKEISNGTNGEKLKEDDIRPERIPLMNGQNGKSDITASQKGSLEDLNVNDTPSPKLERVTITTSEIPPSVLKTPQLVHRELNSEGEIVTKPLDDSY</sequence>
<feature type="chain" id="PRO_5043878515" evidence="5">
    <location>
        <begin position="19"/>
        <end position="519"/>
    </location>
</feature>
<dbReference type="AlphaFoldDB" id="A0AAW1VC95"/>
<dbReference type="EMBL" id="JARQZJ010000124">
    <property type="protein sequence ID" value="KAK9889906.1"/>
    <property type="molecule type" value="Genomic_DNA"/>
</dbReference>
<dbReference type="InterPro" id="IPR025875">
    <property type="entry name" value="Leu-rich_rpt_4"/>
</dbReference>
<feature type="region of interest" description="Disordered" evidence="3">
    <location>
        <begin position="446"/>
        <end position="485"/>
    </location>
</feature>
<dbReference type="Pfam" id="PF12799">
    <property type="entry name" value="LRR_4"/>
    <property type="match status" value="1"/>
</dbReference>
<name>A0AAW1VC95_9CUCU</name>
<keyword evidence="4" id="KW-0812">Transmembrane</keyword>
<keyword evidence="1" id="KW-0433">Leucine-rich repeat</keyword>
<evidence type="ECO:0000256" key="5">
    <source>
        <dbReference type="SAM" id="SignalP"/>
    </source>
</evidence>
<dbReference type="InterPro" id="IPR001611">
    <property type="entry name" value="Leu-rich_rpt"/>
</dbReference>
<dbReference type="InterPro" id="IPR050541">
    <property type="entry name" value="LRR_TM_domain-containing"/>
</dbReference>
<evidence type="ECO:0000313" key="7">
    <source>
        <dbReference type="Proteomes" id="UP001431783"/>
    </source>
</evidence>
<gene>
    <name evidence="6" type="ORF">WA026_008712</name>
</gene>
<organism evidence="6 7">
    <name type="scientific">Henosepilachna vigintioctopunctata</name>
    <dbReference type="NCBI Taxonomy" id="420089"/>
    <lineage>
        <taxon>Eukaryota</taxon>
        <taxon>Metazoa</taxon>
        <taxon>Ecdysozoa</taxon>
        <taxon>Arthropoda</taxon>
        <taxon>Hexapoda</taxon>
        <taxon>Insecta</taxon>
        <taxon>Pterygota</taxon>
        <taxon>Neoptera</taxon>
        <taxon>Endopterygota</taxon>
        <taxon>Coleoptera</taxon>
        <taxon>Polyphaga</taxon>
        <taxon>Cucujiformia</taxon>
        <taxon>Coccinelloidea</taxon>
        <taxon>Coccinellidae</taxon>
        <taxon>Epilachninae</taxon>
        <taxon>Epilachnini</taxon>
        <taxon>Henosepilachna</taxon>
    </lineage>
</organism>
<dbReference type="InterPro" id="IPR032675">
    <property type="entry name" value="LRR_dom_sf"/>
</dbReference>
<dbReference type="Proteomes" id="UP001431783">
    <property type="component" value="Unassembled WGS sequence"/>
</dbReference>
<dbReference type="PROSITE" id="PS51450">
    <property type="entry name" value="LRR"/>
    <property type="match status" value="2"/>
</dbReference>
<feature type="compositionally biased region" description="Acidic residues" evidence="3">
    <location>
        <begin position="210"/>
        <end position="222"/>
    </location>
</feature>
<feature type="transmembrane region" description="Helical" evidence="4">
    <location>
        <begin position="372"/>
        <end position="393"/>
    </location>
</feature>
<keyword evidence="5" id="KW-0732">Signal</keyword>
<evidence type="ECO:0000256" key="3">
    <source>
        <dbReference type="SAM" id="MobiDB-lite"/>
    </source>
</evidence>
<keyword evidence="4" id="KW-0472">Membrane</keyword>
<reference evidence="6 7" key="1">
    <citation type="submission" date="2023-03" db="EMBL/GenBank/DDBJ databases">
        <title>Genome insight into feeding habits of ladybird beetles.</title>
        <authorList>
            <person name="Li H.-S."/>
            <person name="Huang Y.-H."/>
            <person name="Pang H."/>
        </authorList>
    </citation>
    <scope>NUCLEOTIDE SEQUENCE [LARGE SCALE GENOMIC DNA]</scope>
    <source>
        <strain evidence="6">SYSU_2023b</strain>
        <tissue evidence="6">Whole body</tissue>
    </source>
</reference>
<feature type="signal peptide" evidence="5">
    <location>
        <begin position="1"/>
        <end position="18"/>
    </location>
</feature>
<proteinExistence type="predicted"/>
<dbReference type="PANTHER" id="PTHR24369">
    <property type="entry name" value="ANTIGEN BSP, PUTATIVE-RELATED"/>
    <property type="match status" value="1"/>
</dbReference>
<keyword evidence="7" id="KW-1185">Reference proteome</keyword>
<dbReference type="PRINTS" id="PR00019">
    <property type="entry name" value="LEURICHRPT"/>
</dbReference>
<comment type="caution">
    <text evidence="6">The sequence shown here is derived from an EMBL/GenBank/DDBJ whole genome shotgun (WGS) entry which is preliminary data.</text>
</comment>
<dbReference type="GO" id="GO:0005886">
    <property type="term" value="C:plasma membrane"/>
    <property type="evidence" value="ECO:0007669"/>
    <property type="project" value="TreeGrafter"/>
</dbReference>
<dbReference type="Gene3D" id="3.80.10.10">
    <property type="entry name" value="Ribonuclease Inhibitor"/>
    <property type="match status" value="1"/>
</dbReference>
<protein>
    <submittedName>
        <fullName evidence="6">Uncharacterized protein</fullName>
    </submittedName>
</protein>
<keyword evidence="2" id="KW-0677">Repeat</keyword>
<evidence type="ECO:0000256" key="2">
    <source>
        <dbReference type="ARBA" id="ARBA00022737"/>
    </source>
</evidence>
<dbReference type="SUPFAM" id="SSF52058">
    <property type="entry name" value="L domain-like"/>
    <property type="match status" value="1"/>
</dbReference>